<dbReference type="AlphaFoldDB" id="A0A0F9X0Z5"/>
<evidence type="ECO:0000313" key="2">
    <source>
        <dbReference type="EMBL" id="KKN92426.1"/>
    </source>
</evidence>
<reference evidence="2" key="1">
    <citation type="journal article" date="2015" name="Nature">
        <title>Complex archaea that bridge the gap between prokaryotes and eukaryotes.</title>
        <authorList>
            <person name="Spang A."/>
            <person name="Saw J.H."/>
            <person name="Jorgensen S.L."/>
            <person name="Zaremba-Niedzwiedzka K."/>
            <person name="Martijn J."/>
            <person name="Lind A.E."/>
            <person name="van Eijk R."/>
            <person name="Schleper C."/>
            <person name="Guy L."/>
            <person name="Ettema T.J."/>
        </authorList>
    </citation>
    <scope>NUCLEOTIDE SEQUENCE</scope>
</reference>
<feature type="region of interest" description="Disordered" evidence="1">
    <location>
        <begin position="84"/>
        <end position="105"/>
    </location>
</feature>
<comment type="caution">
    <text evidence="2">The sequence shown here is derived from an EMBL/GenBank/DDBJ whole genome shotgun (WGS) entry which is preliminary data.</text>
</comment>
<accession>A0A0F9X0Z5</accession>
<dbReference type="EMBL" id="LAZR01000095">
    <property type="protein sequence ID" value="KKN92426.1"/>
    <property type="molecule type" value="Genomic_DNA"/>
</dbReference>
<evidence type="ECO:0000256" key="1">
    <source>
        <dbReference type="SAM" id="MobiDB-lite"/>
    </source>
</evidence>
<feature type="region of interest" description="Disordered" evidence="1">
    <location>
        <begin position="1"/>
        <end position="42"/>
    </location>
</feature>
<sequence length="105" mass="11949">MRNKQRQALKDPRVTNEGCWKSSDDNRIPNPPVDGVHQEDKHYDKVTAGKKHDTKVIMAHEFRENPEGFQAMAQTVVDSYNEENSLEVGGELPEILTKEKEESNG</sequence>
<proteinExistence type="predicted"/>
<name>A0A0F9X0Z5_9ZZZZ</name>
<protein>
    <submittedName>
        <fullName evidence="2">Uncharacterized protein</fullName>
    </submittedName>
</protein>
<gene>
    <name evidence="2" type="ORF">LCGC14_0209170</name>
</gene>
<organism evidence="2">
    <name type="scientific">marine sediment metagenome</name>
    <dbReference type="NCBI Taxonomy" id="412755"/>
    <lineage>
        <taxon>unclassified sequences</taxon>
        <taxon>metagenomes</taxon>
        <taxon>ecological metagenomes</taxon>
    </lineage>
</organism>
<feature type="compositionally biased region" description="Basic and acidic residues" evidence="1">
    <location>
        <begin position="96"/>
        <end position="105"/>
    </location>
</feature>